<keyword evidence="8" id="KW-1185">Reference proteome</keyword>
<keyword evidence="2" id="KW-0812">Transmembrane</keyword>
<dbReference type="EMBL" id="AGAZ01000033">
    <property type="protein sequence ID" value="EGZ48547.1"/>
    <property type="molecule type" value="Genomic_DNA"/>
</dbReference>
<feature type="chain" id="PRO_5003462292" description="TonB C-terminal domain-containing protein" evidence="5">
    <location>
        <begin position="25"/>
        <end position="118"/>
    </location>
</feature>
<proteinExistence type="predicted"/>
<gene>
    <name evidence="7" type="ORF">HMPREF9370_0842</name>
</gene>
<keyword evidence="4" id="KW-0472">Membrane</keyword>
<keyword evidence="5" id="KW-0732">Signal</keyword>
<dbReference type="NCBIfam" id="TIGR01352">
    <property type="entry name" value="tonB_Cterm"/>
    <property type="match status" value="1"/>
</dbReference>
<evidence type="ECO:0000259" key="6">
    <source>
        <dbReference type="PROSITE" id="PS52015"/>
    </source>
</evidence>
<dbReference type="PROSITE" id="PS52015">
    <property type="entry name" value="TONB_CTD"/>
    <property type="match status" value="1"/>
</dbReference>
<organism evidence="7 8">
    <name type="scientific">Neisseria wadsworthii 9715</name>
    <dbReference type="NCBI Taxonomy" id="1030841"/>
    <lineage>
        <taxon>Bacteria</taxon>
        <taxon>Pseudomonadati</taxon>
        <taxon>Pseudomonadota</taxon>
        <taxon>Betaproteobacteria</taxon>
        <taxon>Neisseriales</taxon>
        <taxon>Neisseriaceae</taxon>
        <taxon>Neisseria</taxon>
    </lineage>
</organism>
<dbReference type="SUPFAM" id="SSF74653">
    <property type="entry name" value="TolA/TonB C-terminal domain"/>
    <property type="match status" value="1"/>
</dbReference>
<dbReference type="GO" id="GO:0016020">
    <property type="term" value="C:membrane"/>
    <property type="evidence" value="ECO:0007669"/>
    <property type="project" value="UniProtKB-SubCell"/>
</dbReference>
<dbReference type="HOGENOM" id="CLU_2106353_0_0_4"/>
<accession>G4CP33</accession>
<feature type="domain" description="TonB C-terminal" evidence="6">
    <location>
        <begin position="19"/>
        <end position="113"/>
    </location>
</feature>
<dbReference type="OrthoDB" id="8606209at2"/>
<keyword evidence="3" id="KW-1133">Transmembrane helix</keyword>
<evidence type="ECO:0000256" key="5">
    <source>
        <dbReference type="SAM" id="SignalP"/>
    </source>
</evidence>
<comment type="caution">
    <text evidence="7">The sequence shown here is derived from an EMBL/GenBank/DDBJ whole genome shotgun (WGS) entry which is preliminary data.</text>
</comment>
<dbReference type="PATRIC" id="fig|1030841.3.peg.824"/>
<dbReference type="AlphaFoldDB" id="G4CP33"/>
<sequence length="118" mass="12658">MSIRTIFSSIAISAALLSAQAASAQSLQFFQKNQEVSAAQAKIDGKLAVRLTINTDGSVKDVRVTRTSGNATVDNQAIAWMTNQTLRPAFVNGQAQEFSVVKEIKFSKGGEIQLGLKK</sequence>
<dbReference type="RefSeq" id="WP_009115985.1">
    <property type="nucleotide sequence ID" value="NZ_JH165159.1"/>
</dbReference>
<feature type="signal peptide" evidence="5">
    <location>
        <begin position="1"/>
        <end position="24"/>
    </location>
</feature>
<evidence type="ECO:0000256" key="3">
    <source>
        <dbReference type="ARBA" id="ARBA00022989"/>
    </source>
</evidence>
<dbReference type="InterPro" id="IPR006260">
    <property type="entry name" value="TonB/TolA_C"/>
</dbReference>
<dbReference type="GO" id="GO:0055085">
    <property type="term" value="P:transmembrane transport"/>
    <property type="evidence" value="ECO:0007669"/>
    <property type="project" value="InterPro"/>
</dbReference>
<dbReference type="Pfam" id="PF03544">
    <property type="entry name" value="TonB_C"/>
    <property type="match status" value="1"/>
</dbReference>
<evidence type="ECO:0000256" key="1">
    <source>
        <dbReference type="ARBA" id="ARBA00004167"/>
    </source>
</evidence>
<name>G4CP33_9NEIS</name>
<protein>
    <recommendedName>
        <fullName evidence="6">TonB C-terminal domain-containing protein</fullName>
    </recommendedName>
</protein>
<dbReference type="Proteomes" id="UP000005336">
    <property type="component" value="Unassembled WGS sequence"/>
</dbReference>
<dbReference type="InterPro" id="IPR037682">
    <property type="entry name" value="TonB_C"/>
</dbReference>
<comment type="subcellular location">
    <subcellularLocation>
        <location evidence="1">Membrane</location>
        <topology evidence="1">Single-pass membrane protein</topology>
    </subcellularLocation>
</comment>
<evidence type="ECO:0000313" key="8">
    <source>
        <dbReference type="Proteomes" id="UP000005336"/>
    </source>
</evidence>
<evidence type="ECO:0000256" key="2">
    <source>
        <dbReference type="ARBA" id="ARBA00022692"/>
    </source>
</evidence>
<evidence type="ECO:0000256" key="4">
    <source>
        <dbReference type="ARBA" id="ARBA00023136"/>
    </source>
</evidence>
<evidence type="ECO:0000313" key="7">
    <source>
        <dbReference type="EMBL" id="EGZ48547.1"/>
    </source>
</evidence>
<reference evidence="7 8" key="1">
    <citation type="submission" date="2011-06" db="EMBL/GenBank/DDBJ databases">
        <authorList>
            <person name="Muzny D."/>
            <person name="Qin X."/>
            <person name="Deng J."/>
            <person name="Jiang H."/>
            <person name="Liu Y."/>
            <person name="Qu J."/>
            <person name="Song X.-Z."/>
            <person name="Zhang L."/>
            <person name="Thornton R."/>
            <person name="Coyle M."/>
            <person name="Francisco L."/>
            <person name="Jackson L."/>
            <person name="Javaid M."/>
            <person name="Korchina V."/>
            <person name="Kovar C."/>
            <person name="Mata R."/>
            <person name="Mathew T."/>
            <person name="Ngo R."/>
            <person name="Nguyen L."/>
            <person name="Nguyen N."/>
            <person name="Okwuonu G."/>
            <person name="Ongeri F."/>
            <person name="Pham C."/>
            <person name="Simmons D."/>
            <person name="Wilczek-Boney K."/>
            <person name="Hale W."/>
            <person name="Jakkamsetti A."/>
            <person name="Pham P."/>
            <person name="Ruth R."/>
            <person name="San Lucas F."/>
            <person name="Warren J."/>
            <person name="Zhang J."/>
            <person name="Zhao Z."/>
            <person name="Zhou C."/>
            <person name="Zhu D."/>
            <person name="Lee S."/>
            <person name="Bess C."/>
            <person name="Blankenburg K."/>
            <person name="Forbes L."/>
            <person name="Fu Q."/>
            <person name="Gubbala S."/>
            <person name="Hirani K."/>
            <person name="Jayaseelan J.C."/>
            <person name="Lara F."/>
            <person name="Munidasa M."/>
            <person name="Palculict T."/>
            <person name="Patil S."/>
            <person name="Pu L.-L."/>
            <person name="Saada N."/>
            <person name="Tang L."/>
            <person name="Weissenberger G."/>
            <person name="Zhu Y."/>
            <person name="Hemphill L."/>
            <person name="Shang Y."/>
            <person name="Youmans B."/>
            <person name="Ayvaz T."/>
            <person name="Ross M."/>
            <person name="Santibanez J."/>
            <person name="Aqrawi P."/>
            <person name="Gross S."/>
            <person name="Joshi V."/>
            <person name="Fowler G."/>
            <person name="Nazareth L."/>
            <person name="Reid J."/>
            <person name="Worley K."/>
            <person name="Petrosino J."/>
            <person name="Highlander S."/>
            <person name="Gibbs R."/>
        </authorList>
    </citation>
    <scope>NUCLEOTIDE SEQUENCE [LARGE SCALE GENOMIC DNA]</scope>
    <source>
        <strain evidence="7 8">9715</strain>
    </source>
</reference>
<dbReference type="Gene3D" id="3.30.1150.10">
    <property type="match status" value="1"/>
</dbReference>